<dbReference type="FunFam" id="1.10.287.660:FF:000001">
    <property type="entry name" value="pre-mRNA-splicing factor ISY1 homolog"/>
    <property type="match status" value="1"/>
</dbReference>
<evidence type="ECO:0000256" key="4">
    <source>
        <dbReference type="ARBA" id="ARBA00022728"/>
    </source>
</evidence>
<dbReference type="AlphaFoldDB" id="A0A060TA41"/>
<dbReference type="GO" id="GO:0000350">
    <property type="term" value="P:generation of catalytic spliceosome for second transesterification step"/>
    <property type="evidence" value="ECO:0007669"/>
    <property type="project" value="InterPro"/>
</dbReference>
<proteinExistence type="inferred from homology"/>
<accession>A0A060TA41</accession>
<evidence type="ECO:0000256" key="1">
    <source>
        <dbReference type="ARBA" id="ARBA00004123"/>
    </source>
</evidence>
<evidence type="ECO:0000256" key="6">
    <source>
        <dbReference type="ARBA" id="ARBA00023242"/>
    </source>
</evidence>
<keyword evidence="4" id="KW-0747">Spliceosome</keyword>
<gene>
    <name evidence="9" type="ORF">GNLVRS02_ARAD1D24200g</name>
</gene>
<evidence type="ECO:0000256" key="5">
    <source>
        <dbReference type="ARBA" id="ARBA00023187"/>
    </source>
</evidence>
<evidence type="ECO:0000256" key="3">
    <source>
        <dbReference type="ARBA" id="ARBA00019194"/>
    </source>
</evidence>
<dbReference type="Gene3D" id="1.10.287.660">
    <property type="entry name" value="Helix hairpin bin"/>
    <property type="match status" value="1"/>
</dbReference>
<keyword evidence="4" id="KW-0507">mRNA processing</keyword>
<dbReference type="PANTHER" id="PTHR13021">
    <property type="entry name" value="PRE-MRNA-SPLICING FACTOR ISY1"/>
    <property type="match status" value="1"/>
</dbReference>
<reference evidence="9" key="1">
    <citation type="submission" date="2014-02" db="EMBL/GenBank/DDBJ databases">
        <authorList>
            <person name="Genoscope - CEA"/>
        </authorList>
    </citation>
    <scope>NUCLEOTIDE SEQUENCE</scope>
    <source>
        <strain evidence="9">LS3</strain>
    </source>
</reference>
<reference evidence="9" key="2">
    <citation type="submission" date="2014-06" db="EMBL/GenBank/DDBJ databases">
        <title>The complete genome of Blastobotrys (Arxula) adeninivorans LS3 - a yeast of biotechnological interest.</title>
        <authorList>
            <person name="Kunze G."/>
            <person name="Gaillardin C."/>
            <person name="Czernicka M."/>
            <person name="Durrens P."/>
            <person name="Martin T."/>
            <person name="Boer E."/>
            <person name="Gabaldon T."/>
            <person name="Cruz J."/>
            <person name="Talla E."/>
            <person name="Marck C."/>
            <person name="Goffeau A."/>
            <person name="Barbe V."/>
            <person name="Baret P."/>
            <person name="Baronian K."/>
            <person name="Beier S."/>
            <person name="Bleykasten C."/>
            <person name="Bode R."/>
            <person name="Casaregola S."/>
            <person name="Despons L."/>
            <person name="Fairhead C."/>
            <person name="Giersberg M."/>
            <person name="Gierski P."/>
            <person name="Hahnel U."/>
            <person name="Hartmann A."/>
            <person name="Jankowska D."/>
            <person name="Jubin C."/>
            <person name="Jung P."/>
            <person name="Lafontaine I."/>
            <person name="Leh-Louis V."/>
            <person name="Lemaire M."/>
            <person name="Marcet-Houben M."/>
            <person name="Mascher M."/>
            <person name="Morel G."/>
            <person name="Richard G.-F."/>
            <person name="Riechen J."/>
            <person name="Sacerdot C."/>
            <person name="Sarkar A."/>
            <person name="Savel G."/>
            <person name="Schacherer J."/>
            <person name="Sherman D."/>
            <person name="Straub M.-L."/>
            <person name="Stein N."/>
            <person name="Thierry A."/>
            <person name="Trautwein-Schult A."/>
            <person name="Westhof E."/>
            <person name="Worch S."/>
            <person name="Dujon B."/>
            <person name="Souciet J.-L."/>
            <person name="Wincker P."/>
            <person name="Scholz U."/>
            <person name="Neuveglise N."/>
        </authorList>
    </citation>
    <scope>NUCLEOTIDE SEQUENCE</scope>
    <source>
        <strain evidence="9">LS3</strain>
    </source>
</reference>
<evidence type="ECO:0000313" key="9">
    <source>
        <dbReference type="EMBL" id="CDP37985.1"/>
    </source>
</evidence>
<dbReference type="Pfam" id="PF06246">
    <property type="entry name" value="Isy1"/>
    <property type="match status" value="1"/>
</dbReference>
<feature type="region of interest" description="Disordered" evidence="8">
    <location>
        <begin position="185"/>
        <end position="207"/>
    </location>
</feature>
<organism evidence="9">
    <name type="scientific">Blastobotrys adeninivorans</name>
    <name type="common">Yeast</name>
    <name type="synonym">Arxula adeninivorans</name>
    <dbReference type="NCBI Taxonomy" id="409370"/>
    <lineage>
        <taxon>Eukaryota</taxon>
        <taxon>Fungi</taxon>
        <taxon>Dikarya</taxon>
        <taxon>Ascomycota</taxon>
        <taxon>Saccharomycotina</taxon>
        <taxon>Dipodascomycetes</taxon>
        <taxon>Dipodascales</taxon>
        <taxon>Trichomonascaceae</taxon>
        <taxon>Blastobotrys</taxon>
    </lineage>
</organism>
<comment type="subcellular location">
    <subcellularLocation>
        <location evidence="1">Nucleus</location>
    </subcellularLocation>
</comment>
<dbReference type="EMBL" id="HG937694">
    <property type="protein sequence ID" value="CDP37985.1"/>
    <property type="molecule type" value="Genomic_DNA"/>
</dbReference>
<dbReference type="GO" id="GO:0005684">
    <property type="term" value="C:U2-type spliceosomal complex"/>
    <property type="evidence" value="ECO:0007669"/>
    <property type="project" value="UniProtKB-ARBA"/>
</dbReference>
<evidence type="ECO:0000256" key="2">
    <source>
        <dbReference type="ARBA" id="ARBA00007002"/>
    </source>
</evidence>
<name>A0A060TA41_BLAAD</name>
<sequence>MSRNTEKAQSMLYRFHEQQAAEMGIVDVGRSRRPRRVTEVDSVPMCEKWRSQVMKEISRKLVKIQDSALNDFQIRDLNDQINKLIQEKRAWEHRLKELGGPNYLRLGAVKPTEDRGVQLPDSKGYRYFGRAKELPGVQEVLEAEALRKQRAQEDKTDAQQFEELANRLGPSYYGFVPVDSDTVVEEGAHERPLPAPSDRGPTFVPLGDVKVPTLEEVEQMLVERKRQQLEQKYGISTDTN</sequence>
<dbReference type="GO" id="GO:0000974">
    <property type="term" value="C:Prp19 complex"/>
    <property type="evidence" value="ECO:0007669"/>
    <property type="project" value="UniProtKB-ARBA"/>
</dbReference>
<keyword evidence="6" id="KW-0539">Nucleus</keyword>
<evidence type="ECO:0000256" key="7">
    <source>
        <dbReference type="ARBA" id="ARBA00073166"/>
    </source>
</evidence>
<dbReference type="InterPro" id="IPR029012">
    <property type="entry name" value="Helix_hairpin_bin_sf"/>
</dbReference>
<comment type="similarity">
    <text evidence="2">Belongs to the ISY1 family.</text>
</comment>
<dbReference type="InterPro" id="IPR009360">
    <property type="entry name" value="Isy1"/>
</dbReference>
<dbReference type="PhylomeDB" id="A0A060TA41"/>
<dbReference type="SUPFAM" id="SSF140102">
    <property type="entry name" value="ISY1 domain-like"/>
    <property type="match status" value="1"/>
</dbReference>
<dbReference type="GO" id="GO:0071014">
    <property type="term" value="C:post-mRNA release spliceosomal complex"/>
    <property type="evidence" value="ECO:0007669"/>
    <property type="project" value="UniProtKB-ARBA"/>
</dbReference>
<evidence type="ECO:0000256" key="8">
    <source>
        <dbReference type="SAM" id="MobiDB-lite"/>
    </source>
</evidence>
<protein>
    <recommendedName>
        <fullName evidence="3">Pre-mRNA-splicing factor ISY1</fullName>
    </recommendedName>
    <alternativeName>
        <fullName evidence="7">Pre-mRNA-splicing factor isy1</fullName>
    </alternativeName>
</protein>
<keyword evidence="5" id="KW-0508">mRNA splicing</keyword>
<dbReference type="InterPro" id="IPR037200">
    <property type="entry name" value="Isy1_sf"/>
</dbReference>